<protein>
    <submittedName>
        <fullName evidence="2">Uncharacterized protein</fullName>
    </submittedName>
</protein>
<name>A0ABS2AW27_9ACTN</name>
<dbReference type="InterPro" id="IPR027417">
    <property type="entry name" value="P-loop_NTPase"/>
</dbReference>
<feature type="signal peptide" evidence="1">
    <location>
        <begin position="1"/>
        <end position="18"/>
    </location>
</feature>
<sequence length="235" mass="24982">MAALGGLLALAVPGPVLAVDMNPVPWGGLADRIGRQSTATVWDTVRDLNSLTSAEEIQRWTQRGPTGLLALAGETEGQGRRPPQHDEAAAVVEVVRRLVAVTVCDVMPALITGVWRTLHTAQAPVIVARASTDSIRHSLRLLAHLRAAGYGPVADRAVLAVSATSPRIAREVRAVLKQARSAVPTIVSIPFDVGLSVPEPIDVRRLRKQTRHALVHLAEQVLLRCIAPVAGGRPA</sequence>
<evidence type="ECO:0000313" key="2">
    <source>
        <dbReference type="EMBL" id="MBM2623374.1"/>
    </source>
</evidence>
<dbReference type="EMBL" id="JAENHP010000035">
    <property type="protein sequence ID" value="MBM2623374.1"/>
    <property type="molecule type" value="Genomic_DNA"/>
</dbReference>
<dbReference type="Proteomes" id="UP000632138">
    <property type="component" value="Unassembled WGS sequence"/>
</dbReference>
<comment type="caution">
    <text evidence="2">The sequence shown here is derived from an EMBL/GenBank/DDBJ whole genome shotgun (WGS) entry which is preliminary data.</text>
</comment>
<evidence type="ECO:0000256" key="1">
    <source>
        <dbReference type="SAM" id="SignalP"/>
    </source>
</evidence>
<feature type="chain" id="PRO_5045522550" evidence="1">
    <location>
        <begin position="19"/>
        <end position="235"/>
    </location>
</feature>
<proteinExistence type="predicted"/>
<keyword evidence="3" id="KW-1185">Reference proteome</keyword>
<organism evidence="2 3">
    <name type="scientific">Paractinoplanes ovalisporus</name>
    <dbReference type="NCBI Taxonomy" id="2810368"/>
    <lineage>
        <taxon>Bacteria</taxon>
        <taxon>Bacillati</taxon>
        <taxon>Actinomycetota</taxon>
        <taxon>Actinomycetes</taxon>
        <taxon>Micromonosporales</taxon>
        <taxon>Micromonosporaceae</taxon>
        <taxon>Paractinoplanes</taxon>
    </lineage>
</organism>
<gene>
    <name evidence="2" type="ORF">JIG36_48555</name>
</gene>
<dbReference type="SUPFAM" id="SSF52540">
    <property type="entry name" value="P-loop containing nucleoside triphosphate hydrolases"/>
    <property type="match status" value="1"/>
</dbReference>
<evidence type="ECO:0000313" key="3">
    <source>
        <dbReference type="Proteomes" id="UP000632138"/>
    </source>
</evidence>
<dbReference type="Gene3D" id="3.40.50.300">
    <property type="entry name" value="P-loop containing nucleotide triphosphate hydrolases"/>
    <property type="match status" value="1"/>
</dbReference>
<reference evidence="2 3" key="1">
    <citation type="submission" date="2021-01" db="EMBL/GenBank/DDBJ databases">
        <title>Actinoplanes sp. nov. LDG1-06 isolated from lichen.</title>
        <authorList>
            <person name="Saeng-In P."/>
            <person name="Phongsopitanun W."/>
            <person name="Kanchanasin P."/>
            <person name="Yuki M."/>
            <person name="Kudo T."/>
            <person name="Ohkuma M."/>
            <person name="Tanasupawat S."/>
        </authorList>
    </citation>
    <scope>NUCLEOTIDE SEQUENCE [LARGE SCALE GENOMIC DNA]</scope>
    <source>
        <strain evidence="2 3">LDG1-06</strain>
    </source>
</reference>
<accession>A0ABS2AW27</accession>
<keyword evidence="1" id="KW-0732">Signal</keyword>